<evidence type="ECO:0000313" key="2">
    <source>
        <dbReference type="Proteomes" id="UP000323621"/>
    </source>
</evidence>
<evidence type="ECO:0000313" key="1">
    <source>
        <dbReference type="EMBL" id="TYC07808.1"/>
    </source>
</evidence>
<organism evidence="1 2">
    <name type="scientific">Bizionia gelidisalsuginis</name>
    <dbReference type="NCBI Taxonomy" id="291188"/>
    <lineage>
        <taxon>Bacteria</taxon>
        <taxon>Pseudomonadati</taxon>
        <taxon>Bacteroidota</taxon>
        <taxon>Flavobacteriia</taxon>
        <taxon>Flavobacteriales</taxon>
        <taxon>Flavobacteriaceae</taxon>
        <taxon>Bizionia</taxon>
    </lineage>
</organism>
<gene>
    <name evidence="1" type="ORF">ES677_14835</name>
</gene>
<protein>
    <submittedName>
        <fullName evidence="1">Uncharacterized protein</fullName>
    </submittedName>
</protein>
<accession>A0ABY3M6V4</accession>
<sequence>MLKKLDNTHSFSMSEFIEEASKPRNEIQIIKEYEKYILLIKKHLTNDKYYDDWIKYINQQIHLSLPDEVKDNCKKCKGDIKIENEKTCEIYYIRAGTPLSTSIMFYVSYIENNSHLFKSKELILELTYKFFEHFRFNNGELSFDGEAFDNILLNQTILLLRELYSKMKTKEAIKKLNESLEDLETHKVMAKFTDRILFDFTNPQIKFFKKQLRYYEKKLLTESLSNNNNNNKLINDESFNYNKYTNVFHKLMSIQEAVDHFQIFTIKNSKNGKPFLTDKEFDIFIKKAFCGMTDLPKQSFNKTAKGEKFIIQHRFREFYDNYCDYFGTGQVSGVFIKLLTDNFNGWDYNNVKNNFNKKPKRTIKLL</sequence>
<dbReference type="Proteomes" id="UP000323621">
    <property type="component" value="Unassembled WGS sequence"/>
</dbReference>
<proteinExistence type="predicted"/>
<dbReference type="EMBL" id="VSKN01000047">
    <property type="protein sequence ID" value="TYC07808.1"/>
    <property type="molecule type" value="Genomic_DNA"/>
</dbReference>
<dbReference type="RefSeq" id="WP_148381667.1">
    <property type="nucleotide sequence ID" value="NZ_VSKN01000047.1"/>
</dbReference>
<keyword evidence="2" id="KW-1185">Reference proteome</keyword>
<reference evidence="1 2" key="1">
    <citation type="submission" date="2019-08" db="EMBL/GenBank/DDBJ databases">
        <title>Genomes of Antarctic Bizionia species.</title>
        <authorList>
            <person name="Bowman J.P."/>
        </authorList>
    </citation>
    <scope>NUCLEOTIDE SEQUENCE [LARGE SCALE GENOMIC DNA]</scope>
    <source>
        <strain evidence="1 2">IC164</strain>
    </source>
</reference>
<name>A0ABY3M6V4_9FLAO</name>
<comment type="caution">
    <text evidence="1">The sequence shown here is derived from an EMBL/GenBank/DDBJ whole genome shotgun (WGS) entry which is preliminary data.</text>
</comment>